<evidence type="ECO:0000256" key="1">
    <source>
        <dbReference type="SAM" id="MobiDB-lite"/>
    </source>
</evidence>
<accession>A0A1I4E5X2</accession>
<dbReference type="EMBL" id="FOSV01000007">
    <property type="protein sequence ID" value="SFL00340.1"/>
    <property type="molecule type" value="Genomic_DNA"/>
</dbReference>
<gene>
    <name evidence="2" type="ORF">SAMN04488125_10769</name>
</gene>
<sequence>MPAWKTRPITPNFLPFGDNGLTYDPKLVVETQRVAVLTDLFDDPLLQDAPLTKPAPLTKFGRDLIKSGTVKAFRARLPDAVEHCALVIKIAVAETDAGKIVSASPERAALYRRDRWLIVTRRVVVTAPGYEDRAFSSLADLLAGTTHRNGEPKPYRAPPVHQDDMDALRHLAP</sequence>
<organism evidence="2 3">
    <name type="scientific">Methylorubrum salsuginis</name>
    <dbReference type="NCBI Taxonomy" id="414703"/>
    <lineage>
        <taxon>Bacteria</taxon>
        <taxon>Pseudomonadati</taxon>
        <taxon>Pseudomonadota</taxon>
        <taxon>Alphaproteobacteria</taxon>
        <taxon>Hyphomicrobiales</taxon>
        <taxon>Methylobacteriaceae</taxon>
        <taxon>Methylorubrum</taxon>
    </lineage>
</organism>
<dbReference type="Proteomes" id="UP000198804">
    <property type="component" value="Unassembled WGS sequence"/>
</dbReference>
<dbReference type="STRING" id="414703.SAMN04488125_10769"/>
<name>A0A1I4E5X2_9HYPH</name>
<dbReference type="AlphaFoldDB" id="A0A1I4E5X2"/>
<dbReference type="OrthoDB" id="7999811at2"/>
<keyword evidence="3" id="KW-1185">Reference proteome</keyword>
<evidence type="ECO:0000313" key="3">
    <source>
        <dbReference type="Proteomes" id="UP000198804"/>
    </source>
</evidence>
<protein>
    <submittedName>
        <fullName evidence="2">Uncharacterized protein</fullName>
    </submittedName>
</protein>
<evidence type="ECO:0000313" key="2">
    <source>
        <dbReference type="EMBL" id="SFL00340.1"/>
    </source>
</evidence>
<proteinExistence type="predicted"/>
<reference evidence="3" key="1">
    <citation type="submission" date="2016-10" db="EMBL/GenBank/DDBJ databases">
        <authorList>
            <person name="Varghese N."/>
            <person name="Submissions S."/>
        </authorList>
    </citation>
    <scope>NUCLEOTIDE SEQUENCE [LARGE SCALE GENOMIC DNA]</scope>
    <source>
        <strain evidence="3">CGMCC 1.6474</strain>
    </source>
</reference>
<feature type="region of interest" description="Disordered" evidence="1">
    <location>
        <begin position="146"/>
        <end position="166"/>
    </location>
</feature>
<dbReference type="RefSeq" id="WP_091945367.1">
    <property type="nucleotide sequence ID" value="NZ_FOSV01000007.1"/>
</dbReference>